<evidence type="ECO:0000256" key="5">
    <source>
        <dbReference type="ARBA" id="ARBA00023002"/>
    </source>
</evidence>
<dbReference type="InterPro" id="IPR044152">
    <property type="entry name" value="YqjM-like"/>
</dbReference>
<dbReference type="InterPro" id="IPR013785">
    <property type="entry name" value="Aldolase_TIM"/>
</dbReference>
<dbReference type="GO" id="GO:0003959">
    <property type="term" value="F:NADPH dehydrogenase activity"/>
    <property type="evidence" value="ECO:0007669"/>
    <property type="project" value="UniProtKB-EC"/>
</dbReference>
<accession>A0A5E7UXG7</accession>
<sequence>MSELFQPHALGKLPLKNRLIVAPMCQYSAKEGVVQPWHEQHLGHLACSGAAAVTIEATAVCAEGRVTHGCLGLWDDNQAAALGQLVARVRDYSDVAIGIQLNHAGRKGSTLAPWEGGKPMVEAQAWQTLAPSMLPWGEAWPVPAALDVSGMQRIVESFVAAAKRAVAADLDYIEIHSAHGYLLHSFLSPISNHRDDRYGGTLQGRMRFPLEVVEAVRKAIPSGMTLGVRINGSDWLDEGWCIEDAQVYAVKLEKAGVDYISVSSGGACQGVRYDNKPAYQAHMAAAVREKVSCAVVCAGLIADAELAHSIIVESQADFIALGRTLLDDPRWPVRAARTLNCNLPLPQQYLLASPGYWPLA</sequence>
<dbReference type="EMBL" id="CABVJF010000017">
    <property type="protein sequence ID" value="VVQ15319.1"/>
    <property type="molecule type" value="Genomic_DNA"/>
</dbReference>
<keyword evidence="5 7" id="KW-0560">Oxidoreductase</keyword>
<evidence type="ECO:0000256" key="4">
    <source>
        <dbReference type="ARBA" id="ARBA00022857"/>
    </source>
</evidence>
<keyword evidence="4" id="KW-0521">NADP</keyword>
<organism evidence="7 8">
    <name type="scientific">Pseudomonas fluorescens</name>
    <dbReference type="NCBI Taxonomy" id="294"/>
    <lineage>
        <taxon>Bacteria</taxon>
        <taxon>Pseudomonadati</taxon>
        <taxon>Pseudomonadota</taxon>
        <taxon>Gammaproteobacteria</taxon>
        <taxon>Pseudomonadales</taxon>
        <taxon>Pseudomonadaceae</taxon>
        <taxon>Pseudomonas</taxon>
    </lineage>
</organism>
<evidence type="ECO:0000313" key="8">
    <source>
        <dbReference type="Proteomes" id="UP000381378"/>
    </source>
</evidence>
<evidence type="ECO:0000256" key="2">
    <source>
        <dbReference type="ARBA" id="ARBA00022630"/>
    </source>
</evidence>
<dbReference type="EC" id="1.6.99.1" evidence="7"/>
<name>A0A5E7UXG7_PSEFL</name>
<dbReference type="GO" id="GO:0010181">
    <property type="term" value="F:FMN binding"/>
    <property type="evidence" value="ECO:0007669"/>
    <property type="project" value="InterPro"/>
</dbReference>
<evidence type="ECO:0000313" key="7">
    <source>
        <dbReference type="EMBL" id="VVQ15319.1"/>
    </source>
</evidence>
<dbReference type="OrthoDB" id="8523426at2"/>
<dbReference type="Gene3D" id="3.20.20.70">
    <property type="entry name" value="Aldolase class I"/>
    <property type="match status" value="1"/>
</dbReference>
<comment type="cofactor">
    <cofactor evidence="1">
        <name>FMN</name>
        <dbReference type="ChEBI" id="CHEBI:58210"/>
    </cofactor>
</comment>
<keyword evidence="3" id="KW-0288">FMN</keyword>
<evidence type="ECO:0000259" key="6">
    <source>
        <dbReference type="Pfam" id="PF00724"/>
    </source>
</evidence>
<dbReference type="RefSeq" id="WP_150787177.1">
    <property type="nucleotide sequence ID" value="NZ_CABVJF010000017.1"/>
</dbReference>
<dbReference type="Pfam" id="PF00724">
    <property type="entry name" value="Oxidored_FMN"/>
    <property type="match status" value="1"/>
</dbReference>
<dbReference type="GO" id="GO:0050661">
    <property type="term" value="F:NADP binding"/>
    <property type="evidence" value="ECO:0007669"/>
    <property type="project" value="InterPro"/>
</dbReference>
<dbReference type="PANTHER" id="PTHR43303:SF4">
    <property type="entry name" value="NADPH DEHYDROGENASE C23G7.10C-RELATED"/>
    <property type="match status" value="1"/>
</dbReference>
<keyword evidence="2" id="KW-0285">Flavoprotein</keyword>
<evidence type="ECO:0000256" key="1">
    <source>
        <dbReference type="ARBA" id="ARBA00001917"/>
    </source>
</evidence>
<dbReference type="Proteomes" id="UP000381378">
    <property type="component" value="Unassembled WGS sequence"/>
</dbReference>
<dbReference type="InterPro" id="IPR001155">
    <property type="entry name" value="OxRdtase_FMN_N"/>
</dbReference>
<dbReference type="PANTHER" id="PTHR43303">
    <property type="entry name" value="NADPH DEHYDROGENASE C23G7.10C-RELATED"/>
    <property type="match status" value="1"/>
</dbReference>
<feature type="domain" description="NADH:flavin oxidoreductase/NADH oxidase N-terminal" evidence="6">
    <location>
        <begin position="3"/>
        <end position="340"/>
    </location>
</feature>
<reference evidence="7 8" key="1">
    <citation type="submission" date="2019-09" db="EMBL/GenBank/DDBJ databases">
        <authorList>
            <person name="Chandra G."/>
            <person name="Truman W A."/>
        </authorList>
    </citation>
    <scope>NUCLEOTIDE SEQUENCE [LARGE SCALE GENOMIC DNA]</scope>
    <source>
        <strain evidence="7">PS928</strain>
    </source>
</reference>
<evidence type="ECO:0000256" key="3">
    <source>
        <dbReference type="ARBA" id="ARBA00022643"/>
    </source>
</evidence>
<dbReference type="CDD" id="cd02932">
    <property type="entry name" value="OYE_YqiM_FMN"/>
    <property type="match status" value="1"/>
</dbReference>
<gene>
    <name evidence="7" type="primary">namA_2</name>
    <name evidence="7" type="ORF">PS928_04247</name>
</gene>
<proteinExistence type="predicted"/>
<dbReference type="AlphaFoldDB" id="A0A5E7UXG7"/>
<dbReference type="SUPFAM" id="SSF51395">
    <property type="entry name" value="FMN-linked oxidoreductases"/>
    <property type="match status" value="1"/>
</dbReference>
<protein>
    <submittedName>
        <fullName evidence="7">NADPH dehydrogenase</fullName>
        <ecNumber evidence="7">1.6.99.1</ecNumber>
    </submittedName>
</protein>